<proteinExistence type="predicted"/>
<keyword evidence="2" id="KW-1185">Reference proteome</keyword>
<sequence>MSTRAYEIAFVATTEALLKDPVSGWDEARQIVKTIDTVTEFFTGAQVNDPNAVTVVSWDSADAHKAFQATAANNDLLQVLSKSVIAPSATVADIDYFHVQFDSTHGDPLVTLRAPVTEITRASWKEDVSQEDFLASVVAVLTALKGVAVGTALGYTVEKPREVVAFLGWDNLEAYNNASGSEEVGPLLKDLASKATDLKVAIAKFNPRD</sequence>
<reference evidence="1" key="2">
    <citation type="journal article" date="2022" name="New Phytol.">
        <title>Evolutionary transition to the ectomycorrhizal habit in the genomes of a hyperdiverse lineage of mushroom-forming fungi.</title>
        <authorList>
            <person name="Looney B."/>
            <person name="Miyauchi S."/>
            <person name="Morin E."/>
            <person name="Drula E."/>
            <person name="Courty P.E."/>
            <person name="Kohler A."/>
            <person name="Kuo A."/>
            <person name="LaButti K."/>
            <person name="Pangilinan J."/>
            <person name="Lipzen A."/>
            <person name="Riley R."/>
            <person name="Andreopoulos W."/>
            <person name="He G."/>
            <person name="Johnson J."/>
            <person name="Nolan M."/>
            <person name="Tritt A."/>
            <person name="Barry K.W."/>
            <person name="Grigoriev I.V."/>
            <person name="Nagy L.G."/>
            <person name="Hibbett D."/>
            <person name="Henrissat B."/>
            <person name="Matheny P.B."/>
            <person name="Labbe J."/>
            <person name="Martin F.M."/>
        </authorList>
    </citation>
    <scope>NUCLEOTIDE SEQUENCE</scope>
    <source>
        <strain evidence="1">FP105234-sp</strain>
    </source>
</reference>
<comment type="caution">
    <text evidence="1">The sequence shown here is derived from an EMBL/GenBank/DDBJ whole genome shotgun (WGS) entry which is preliminary data.</text>
</comment>
<protein>
    <submittedName>
        <fullName evidence="1">Uncharacterized protein</fullName>
    </submittedName>
</protein>
<evidence type="ECO:0000313" key="2">
    <source>
        <dbReference type="Proteomes" id="UP000814033"/>
    </source>
</evidence>
<organism evidence="1 2">
    <name type="scientific">Auriscalpium vulgare</name>
    <dbReference type="NCBI Taxonomy" id="40419"/>
    <lineage>
        <taxon>Eukaryota</taxon>
        <taxon>Fungi</taxon>
        <taxon>Dikarya</taxon>
        <taxon>Basidiomycota</taxon>
        <taxon>Agaricomycotina</taxon>
        <taxon>Agaricomycetes</taxon>
        <taxon>Russulales</taxon>
        <taxon>Auriscalpiaceae</taxon>
        <taxon>Auriscalpium</taxon>
    </lineage>
</organism>
<reference evidence="1" key="1">
    <citation type="submission" date="2021-02" db="EMBL/GenBank/DDBJ databases">
        <authorList>
            <consortium name="DOE Joint Genome Institute"/>
            <person name="Ahrendt S."/>
            <person name="Looney B.P."/>
            <person name="Miyauchi S."/>
            <person name="Morin E."/>
            <person name="Drula E."/>
            <person name="Courty P.E."/>
            <person name="Chicoki N."/>
            <person name="Fauchery L."/>
            <person name="Kohler A."/>
            <person name="Kuo A."/>
            <person name="Labutti K."/>
            <person name="Pangilinan J."/>
            <person name="Lipzen A."/>
            <person name="Riley R."/>
            <person name="Andreopoulos W."/>
            <person name="He G."/>
            <person name="Johnson J."/>
            <person name="Barry K.W."/>
            <person name="Grigoriev I.V."/>
            <person name="Nagy L."/>
            <person name="Hibbett D."/>
            <person name="Henrissat B."/>
            <person name="Matheny P.B."/>
            <person name="Labbe J."/>
            <person name="Martin F."/>
        </authorList>
    </citation>
    <scope>NUCLEOTIDE SEQUENCE</scope>
    <source>
        <strain evidence="1">FP105234-sp</strain>
    </source>
</reference>
<dbReference type="Proteomes" id="UP000814033">
    <property type="component" value="Unassembled WGS sequence"/>
</dbReference>
<accession>A0ACB8RIR7</accession>
<evidence type="ECO:0000313" key="1">
    <source>
        <dbReference type="EMBL" id="KAI0043546.1"/>
    </source>
</evidence>
<gene>
    <name evidence="1" type="ORF">FA95DRAFT_1575025</name>
</gene>
<name>A0ACB8RIR7_9AGAM</name>
<dbReference type="EMBL" id="MU276013">
    <property type="protein sequence ID" value="KAI0043546.1"/>
    <property type="molecule type" value="Genomic_DNA"/>
</dbReference>